<dbReference type="HOGENOM" id="CLU_070764_7_3_9"/>
<feature type="domain" description="Nitroreductase" evidence="6">
    <location>
        <begin position="5"/>
        <end position="56"/>
    </location>
</feature>
<sequence length="181" mass="20008">MDALLTRRSIRKYTGEQISESIVKDLLVAAMSAPSAQNQQPWQFIVINKPELLRELPNCSPYAQMTANAPLVIVVCGDTQLEKSKGFWVQDCSAATENILIAANYLGLGAVWVGLYPREERVNAVRNLLGLPDHVIPLALIPIGYPAETKEPANRYDASKVHYNAWQVLNDHLIKGAQGQT</sequence>
<organism evidence="7 8">
    <name type="scientific">Desulforamulus ruminis (strain ATCC 23193 / DSM 2154 / NCIMB 8452 / DL)</name>
    <name type="common">Desulfotomaculum ruminis</name>
    <dbReference type="NCBI Taxonomy" id="696281"/>
    <lineage>
        <taxon>Bacteria</taxon>
        <taxon>Bacillati</taxon>
        <taxon>Bacillota</taxon>
        <taxon>Clostridia</taxon>
        <taxon>Eubacteriales</taxon>
        <taxon>Peptococcaceae</taxon>
        <taxon>Desulforamulus</taxon>
    </lineage>
</organism>
<dbReference type="InterPro" id="IPR000415">
    <property type="entry name" value="Nitroreductase-like"/>
</dbReference>
<evidence type="ECO:0000256" key="3">
    <source>
        <dbReference type="ARBA" id="ARBA00022630"/>
    </source>
</evidence>
<dbReference type="KEGG" id="dru:Desru_0390"/>
<comment type="cofactor">
    <cofactor evidence="1">
        <name>FMN</name>
        <dbReference type="ChEBI" id="CHEBI:58210"/>
    </cofactor>
</comment>
<feature type="domain" description="Nitroreductase" evidence="6">
    <location>
        <begin position="62"/>
        <end position="145"/>
    </location>
</feature>
<keyword evidence="8" id="KW-1185">Reference proteome</keyword>
<accession>F6DQW0</accession>
<evidence type="ECO:0000256" key="2">
    <source>
        <dbReference type="ARBA" id="ARBA00007118"/>
    </source>
</evidence>
<keyword evidence="5" id="KW-0560">Oxidoreductase</keyword>
<dbReference type="OrthoDB" id="9812105at2"/>
<keyword evidence="3" id="KW-0285">Flavoprotein</keyword>
<evidence type="ECO:0000259" key="6">
    <source>
        <dbReference type="Pfam" id="PF00881"/>
    </source>
</evidence>
<evidence type="ECO:0000256" key="5">
    <source>
        <dbReference type="ARBA" id="ARBA00023002"/>
    </source>
</evidence>
<evidence type="ECO:0000313" key="8">
    <source>
        <dbReference type="Proteomes" id="UP000009234"/>
    </source>
</evidence>
<reference evidence="8" key="1">
    <citation type="submission" date="2011-05" db="EMBL/GenBank/DDBJ databases">
        <title>Complete sequence of Desulfotomaculum ruminis DSM 2154.</title>
        <authorList>
            <person name="Lucas S."/>
            <person name="Copeland A."/>
            <person name="Lapidus A."/>
            <person name="Cheng J.-F."/>
            <person name="Goodwin L."/>
            <person name="Pitluck S."/>
            <person name="Lu M."/>
            <person name="Detter J.C."/>
            <person name="Han C."/>
            <person name="Tapia R."/>
            <person name="Land M."/>
            <person name="Hauser L."/>
            <person name="Kyrpides N."/>
            <person name="Ivanova N."/>
            <person name="Mikhailova N."/>
            <person name="Pagani I."/>
            <person name="Stams A.J.M."/>
            <person name="Plugge C.M."/>
            <person name="Muyzer G."/>
            <person name="Kuever J."/>
            <person name="Parshina S.N."/>
            <person name="Ivanova A.E."/>
            <person name="Nazina T.N."/>
            <person name="Brambilla E."/>
            <person name="Spring S."/>
            <person name="Klenk H.-P."/>
            <person name="Woyke T."/>
        </authorList>
    </citation>
    <scope>NUCLEOTIDE SEQUENCE [LARGE SCALE GENOMIC DNA]</scope>
    <source>
        <strain evidence="8">ATCC 23193 / DSM 2154 / NCIB 8452 / DL</strain>
    </source>
</reference>
<dbReference type="Gene3D" id="3.40.109.10">
    <property type="entry name" value="NADH Oxidase"/>
    <property type="match status" value="1"/>
</dbReference>
<proteinExistence type="inferred from homology"/>
<dbReference type="STRING" id="696281.Desru_0390"/>
<dbReference type="RefSeq" id="WP_013840459.1">
    <property type="nucleotide sequence ID" value="NC_015589.1"/>
</dbReference>
<dbReference type="InterPro" id="IPR029479">
    <property type="entry name" value="Nitroreductase"/>
</dbReference>
<dbReference type="CDD" id="cd02150">
    <property type="entry name" value="nitroreductase"/>
    <property type="match status" value="1"/>
</dbReference>
<dbReference type="Pfam" id="PF00881">
    <property type="entry name" value="Nitroreductase"/>
    <property type="match status" value="2"/>
</dbReference>
<dbReference type="AlphaFoldDB" id="F6DQW0"/>
<reference evidence="7 8" key="2">
    <citation type="journal article" date="2012" name="Stand. Genomic Sci.">
        <title>Complete genome sequence of the sulfate-reducing firmicute Desulfotomaculum ruminis type strain (DL(T)).</title>
        <authorList>
            <person name="Spring S."/>
            <person name="Visser M."/>
            <person name="Lu M."/>
            <person name="Copeland A."/>
            <person name="Lapidus A."/>
            <person name="Lucas S."/>
            <person name="Cheng J.F."/>
            <person name="Han C."/>
            <person name="Tapia R."/>
            <person name="Goodwin L.A."/>
            <person name="Pitluck S."/>
            <person name="Ivanova N."/>
            <person name="Land M."/>
            <person name="Hauser L."/>
            <person name="Larimer F."/>
            <person name="Rohde M."/>
            <person name="Goker M."/>
            <person name="Detter J.C."/>
            <person name="Kyrpides N.C."/>
            <person name="Woyke T."/>
            <person name="Schaap P.J."/>
            <person name="Plugge C.M."/>
            <person name="Muyzer G."/>
            <person name="Kuever J."/>
            <person name="Pereira I.A."/>
            <person name="Parshina S.N."/>
            <person name="Bernier-Latmani R."/>
            <person name="Stams A.J."/>
            <person name="Klenk H.P."/>
        </authorList>
    </citation>
    <scope>NUCLEOTIDE SEQUENCE [LARGE SCALE GENOMIC DNA]</scope>
    <source>
        <strain evidence="8">ATCC 23193 / DSM 2154 / NCIB 8452 / DL</strain>
    </source>
</reference>
<dbReference type="EMBL" id="CP002780">
    <property type="protein sequence ID" value="AEG58684.1"/>
    <property type="molecule type" value="Genomic_DNA"/>
</dbReference>
<protein>
    <submittedName>
        <fullName evidence="7">Nitroreductase</fullName>
    </submittedName>
</protein>
<dbReference type="PANTHER" id="PTHR43673:SF2">
    <property type="entry name" value="NITROREDUCTASE"/>
    <property type="match status" value="1"/>
</dbReference>
<dbReference type="eggNOG" id="COG0778">
    <property type="taxonomic scope" value="Bacteria"/>
</dbReference>
<evidence type="ECO:0000256" key="1">
    <source>
        <dbReference type="ARBA" id="ARBA00001917"/>
    </source>
</evidence>
<evidence type="ECO:0000256" key="4">
    <source>
        <dbReference type="ARBA" id="ARBA00022643"/>
    </source>
</evidence>
<evidence type="ECO:0000313" key="7">
    <source>
        <dbReference type="EMBL" id="AEG58684.1"/>
    </source>
</evidence>
<dbReference type="GO" id="GO:0016491">
    <property type="term" value="F:oxidoreductase activity"/>
    <property type="evidence" value="ECO:0007669"/>
    <property type="project" value="UniProtKB-KW"/>
</dbReference>
<name>F6DQW0_DESRL</name>
<dbReference type="Proteomes" id="UP000009234">
    <property type="component" value="Chromosome"/>
</dbReference>
<gene>
    <name evidence="7" type="ordered locus">Desru_0390</name>
</gene>
<keyword evidence="4" id="KW-0288">FMN</keyword>
<comment type="similarity">
    <text evidence="2">Belongs to the nitroreductase family.</text>
</comment>
<dbReference type="PANTHER" id="PTHR43673">
    <property type="entry name" value="NAD(P)H NITROREDUCTASE YDGI-RELATED"/>
    <property type="match status" value="1"/>
</dbReference>
<dbReference type="SUPFAM" id="SSF55469">
    <property type="entry name" value="FMN-dependent nitroreductase-like"/>
    <property type="match status" value="1"/>
</dbReference>